<proteinExistence type="predicted"/>
<accession>A0A835YFJ1</accession>
<reference evidence="2" key="1">
    <citation type="journal article" date="2020" name="bioRxiv">
        <title>Comparative genomics of Chlamydomonas.</title>
        <authorList>
            <person name="Craig R.J."/>
            <person name="Hasan A.R."/>
            <person name="Ness R.W."/>
            <person name="Keightley P.D."/>
        </authorList>
    </citation>
    <scope>NUCLEOTIDE SEQUENCE</scope>
    <source>
        <strain evidence="2">CCAP 11/70</strain>
    </source>
</reference>
<feature type="transmembrane region" description="Helical" evidence="1">
    <location>
        <begin position="6"/>
        <end position="29"/>
    </location>
</feature>
<gene>
    <name evidence="2" type="ORF">HYH03_005088</name>
</gene>
<organism evidence="2 3">
    <name type="scientific">Edaphochlamys debaryana</name>
    <dbReference type="NCBI Taxonomy" id="47281"/>
    <lineage>
        <taxon>Eukaryota</taxon>
        <taxon>Viridiplantae</taxon>
        <taxon>Chlorophyta</taxon>
        <taxon>core chlorophytes</taxon>
        <taxon>Chlorophyceae</taxon>
        <taxon>CS clade</taxon>
        <taxon>Chlamydomonadales</taxon>
        <taxon>Chlamydomonadales incertae sedis</taxon>
        <taxon>Edaphochlamys</taxon>
    </lineage>
</organism>
<keyword evidence="3" id="KW-1185">Reference proteome</keyword>
<evidence type="ECO:0000313" key="3">
    <source>
        <dbReference type="Proteomes" id="UP000612055"/>
    </source>
</evidence>
<dbReference type="EMBL" id="JAEHOE010000017">
    <property type="protein sequence ID" value="KAG2496669.1"/>
    <property type="molecule type" value="Genomic_DNA"/>
</dbReference>
<dbReference type="AlphaFoldDB" id="A0A835YFJ1"/>
<dbReference type="Proteomes" id="UP000612055">
    <property type="component" value="Unassembled WGS sequence"/>
</dbReference>
<evidence type="ECO:0000256" key="1">
    <source>
        <dbReference type="SAM" id="Phobius"/>
    </source>
</evidence>
<comment type="caution">
    <text evidence="2">The sequence shown here is derived from an EMBL/GenBank/DDBJ whole genome shotgun (WGS) entry which is preliminary data.</text>
</comment>
<evidence type="ECO:0000313" key="2">
    <source>
        <dbReference type="EMBL" id="KAG2496669.1"/>
    </source>
</evidence>
<keyword evidence="1" id="KW-0472">Membrane</keyword>
<dbReference type="OrthoDB" id="522438at2759"/>
<keyword evidence="1" id="KW-1133">Transmembrane helix</keyword>
<keyword evidence="1" id="KW-0812">Transmembrane</keyword>
<name>A0A835YFJ1_9CHLO</name>
<sequence length="82" mass="9094">MAPRGIPADILALSVPVLFAGAAFSGMFYRIVRHDPEQNTLQGFDDDKVAIARGEHYKNSIRQMFTGGKTDIFNNNVSIQRP</sequence>
<protein>
    <submittedName>
        <fullName evidence="2">Uncharacterized protein</fullName>
    </submittedName>
</protein>